<organism evidence="2 3">
    <name type="scientific">Thermovenabulum gondwanense</name>
    <dbReference type="NCBI Taxonomy" id="520767"/>
    <lineage>
        <taxon>Bacteria</taxon>
        <taxon>Bacillati</taxon>
        <taxon>Bacillota</taxon>
        <taxon>Clostridia</taxon>
        <taxon>Thermosediminibacterales</taxon>
        <taxon>Thermosediminibacteraceae</taxon>
        <taxon>Thermovenabulum</taxon>
    </lineage>
</organism>
<keyword evidence="3" id="KW-1185">Reference proteome</keyword>
<evidence type="ECO:0000313" key="2">
    <source>
        <dbReference type="EMBL" id="KYO64511.1"/>
    </source>
</evidence>
<proteinExistence type="predicted"/>
<dbReference type="InterPro" id="IPR046720">
    <property type="entry name" value="DUF6612"/>
</dbReference>
<comment type="caution">
    <text evidence="2">The sequence shown here is derived from an EMBL/GenBank/DDBJ whole genome shotgun (WGS) entry which is preliminary data.</text>
</comment>
<protein>
    <recommendedName>
        <fullName evidence="4">LppX_LprAFG lipoprotein</fullName>
    </recommendedName>
</protein>
<dbReference type="AlphaFoldDB" id="A0A162M8A4"/>
<evidence type="ECO:0000313" key="3">
    <source>
        <dbReference type="Proteomes" id="UP000075737"/>
    </source>
</evidence>
<evidence type="ECO:0000256" key="1">
    <source>
        <dbReference type="SAM" id="Phobius"/>
    </source>
</evidence>
<reference evidence="2 3" key="1">
    <citation type="submission" date="2015-12" db="EMBL/GenBank/DDBJ databases">
        <title>Draft genome of Thermovenabulum gondwanense isolated from a red thermophilic microbial mat colonisisng an outflow channel of a bore well.</title>
        <authorList>
            <person name="Patel B.K."/>
        </authorList>
    </citation>
    <scope>NUCLEOTIDE SEQUENCE [LARGE SCALE GENOMIC DNA]</scope>
    <source>
        <strain evidence="2 3">R270</strain>
    </source>
</reference>
<dbReference type="STRING" id="520767.ATZ99_19430"/>
<keyword evidence="1" id="KW-0812">Transmembrane</keyword>
<dbReference type="InterPro" id="IPR029046">
    <property type="entry name" value="LolA/LolB/LppX"/>
</dbReference>
<dbReference type="SUPFAM" id="SSF89392">
    <property type="entry name" value="Prokaryotic lipoproteins and lipoprotein localization factors"/>
    <property type="match status" value="1"/>
</dbReference>
<evidence type="ECO:0008006" key="4">
    <source>
        <dbReference type="Google" id="ProtNLM"/>
    </source>
</evidence>
<keyword evidence="1" id="KW-1133">Transmembrane helix</keyword>
<dbReference type="RefSeq" id="WP_068749044.1">
    <property type="nucleotide sequence ID" value="NZ_LOHZ01000042.1"/>
</dbReference>
<name>A0A162M8A4_9FIRM</name>
<gene>
    <name evidence="2" type="ORF">ATZ99_19430</name>
</gene>
<dbReference type="OrthoDB" id="1729622at2"/>
<sequence>MRLNRVKLYFIIIMIVITSAIYVISCGDKFSNLQPKDSIIKASEKLKLVKSYRMNIEAVFTIKEVDQKLSFTGEVQNPNMMHLNGDLMGMNIDIYQKDNSFYIKNPLNGKWVKTDDFAFGEMNDILKTPEKTLEKLKDIIEKAEYLNDEKVKGVDCKVIKFVPNSEKIKELLIEGTNAEDVDEVQAVYTLWVGKKDFLIYKMKVDILIKDNSSGNRAMNMTVDLFDFNKKDVVVNFPTDLPK</sequence>
<feature type="transmembrane region" description="Helical" evidence="1">
    <location>
        <begin position="7"/>
        <end position="25"/>
    </location>
</feature>
<keyword evidence="1" id="KW-0472">Membrane</keyword>
<dbReference type="Proteomes" id="UP000075737">
    <property type="component" value="Unassembled WGS sequence"/>
</dbReference>
<dbReference type="Pfam" id="PF20316">
    <property type="entry name" value="DUF6612"/>
    <property type="match status" value="1"/>
</dbReference>
<accession>A0A162M8A4</accession>
<dbReference type="EMBL" id="LOHZ01000042">
    <property type="protein sequence ID" value="KYO64511.1"/>
    <property type="molecule type" value="Genomic_DNA"/>
</dbReference>
<dbReference type="Gene3D" id="2.50.20.20">
    <property type="match status" value="1"/>
</dbReference>